<gene>
    <name evidence="2" type="ORF">CDAR_554081</name>
</gene>
<dbReference type="AlphaFoldDB" id="A0AAV4X5L2"/>
<evidence type="ECO:0000313" key="2">
    <source>
        <dbReference type="EMBL" id="GIY89938.1"/>
    </source>
</evidence>
<sequence length="118" mass="12981">MMESICKASVQPKAMEDSPQILHSCSSNRYKLGQFKIEAPLSDRCGYDEVSFPSAGEIYATPQREGRSRNELAAPGNTGVRQRAIHLSDSGAGSEVKDKGNRQTEKPHPYTDDKREGP</sequence>
<evidence type="ECO:0000313" key="3">
    <source>
        <dbReference type="Proteomes" id="UP001054837"/>
    </source>
</evidence>
<accession>A0AAV4X5L2</accession>
<keyword evidence="3" id="KW-1185">Reference proteome</keyword>
<name>A0AAV4X5L2_9ARAC</name>
<feature type="region of interest" description="Disordered" evidence="1">
    <location>
        <begin position="58"/>
        <end position="118"/>
    </location>
</feature>
<evidence type="ECO:0000256" key="1">
    <source>
        <dbReference type="SAM" id="MobiDB-lite"/>
    </source>
</evidence>
<comment type="caution">
    <text evidence="2">The sequence shown here is derived from an EMBL/GenBank/DDBJ whole genome shotgun (WGS) entry which is preliminary data.</text>
</comment>
<organism evidence="2 3">
    <name type="scientific">Caerostris darwini</name>
    <dbReference type="NCBI Taxonomy" id="1538125"/>
    <lineage>
        <taxon>Eukaryota</taxon>
        <taxon>Metazoa</taxon>
        <taxon>Ecdysozoa</taxon>
        <taxon>Arthropoda</taxon>
        <taxon>Chelicerata</taxon>
        <taxon>Arachnida</taxon>
        <taxon>Araneae</taxon>
        <taxon>Araneomorphae</taxon>
        <taxon>Entelegynae</taxon>
        <taxon>Araneoidea</taxon>
        <taxon>Araneidae</taxon>
        <taxon>Caerostris</taxon>
    </lineage>
</organism>
<feature type="compositionally biased region" description="Basic and acidic residues" evidence="1">
    <location>
        <begin position="95"/>
        <end position="118"/>
    </location>
</feature>
<proteinExistence type="predicted"/>
<protein>
    <submittedName>
        <fullName evidence="2">Uncharacterized protein</fullName>
    </submittedName>
</protein>
<reference evidence="2 3" key="1">
    <citation type="submission" date="2021-06" db="EMBL/GenBank/DDBJ databases">
        <title>Caerostris darwini draft genome.</title>
        <authorList>
            <person name="Kono N."/>
            <person name="Arakawa K."/>
        </authorList>
    </citation>
    <scope>NUCLEOTIDE SEQUENCE [LARGE SCALE GENOMIC DNA]</scope>
</reference>
<dbReference type="EMBL" id="BPLQ01015703">
    <property type="protein sequence ID" value="GIY89938.1"/>
    <property type="molecule type" value="Genomic_DNA"/>
</dbReference>
<dbReference type="Proteomes" id="UP001054837">
    <property type="component" value="Unassembled WGS sequence"/>
</dbReference>